<dbReference type="GO" id="GO:0061542">
    <property type="term" value="F:3-demethylubiquinol 3-O-methyltransferase activity"/>
    <property type="evidence" value="ECO:0007669"/>
    <property type="project" value="UniProtKB-EC"/>
</dbReference>
<gene>
    <name evidence="1" type="ORF">ACFFUR_07595</name>
</gene>
<evidence type="ECO:0000313" key="1">
    <source>
        <dbReference type="EMBL" id="MFB9211665.1"/>
    </source>
</evidence>
<sequence>MDNMFFIKKGYKDNDTAKTYETEFVGEYWNDERIKTSSVYQYDVYKFAASLIKKKNYQIGIDLGCGPGTKGKWFLAPYLKELILIDQPNCKSFALKALPKSFFYGVDLENLSLNLENKADIIICADVIEHLSNPLPTLEFCRDSIKNNGIIIISTPERDILRGRNCFESPHASHVREWNKDELNKLLEFIGLKIIDHKLLPPKKLTILSKIIMKAFGPIGYRKEWHSCQMVICTI</sequence>
<reference evidence="1 2" key="1">
    <citation type="submission" date="2024-09" db="EMBL/GenBank/DDBJ databases">
        <authorList>
            <person name="Sun Q."/>
            <person name="Mori K."/>
        </authorList>
    </citation>
    <scope>NUCLEOTIDE SEQUENCE [LARGE SCALE GENOMIC DNA]</scope>
    <source>
        <strain evidence="1 2">CECT 7682</strain>
    </source>
</reference>
<keyword evidence="1" id="KW-0808">Transferase</keyword>
<dbReference type="CDD" id="cd02440">
    <property type="entry name" value="AdoMet_MTases"/>
    <property type="match status" value="1"/>
</dbReference>
<dbReference type="EMBL" id="JBHMEW010000052">
    <property type="protein sequence ID" value="MFB9211665.1"/>
    <property type="molecule type" value="Genomic_DNA"/>
</dbReference>
<keyword evidence="2" id="KW-1185">Reference proteome</keyword>
<dbReference type="EC" id="2.1.1.222" evidence="1"/>
<dbReference type="GO" id="GO:0102208">
    <property type="term" value="F:2-polyprenyl-6-hydroxyphenol methylase activity"/>
    <property type="evidence" value="ECO:0007669"/>
    <property type="project" value="UniProtKB-EC"/>
</dbReference>
<organism evidence="1 2">
    <name type="scientific">Echinicola jeungdonensis</name>
    <dbReference type="NCBI Taxonomy" id="709343"/>
    <lineage>
        <taxon>Bacteria</taxon>
        <taxon>Pseudomonadati</taxon>
        <taxon>Bacteroidota</taxon>
        <taxon>Cytophagia</taxon>
        <taxon>Cytophagales</taxon>
        <taxon>Cyclobacteriaceae</taxon>
        <taxon>Echinicola</taxon>
    </lineage>
</organism>
<comment type="caution">
    <text evidence="1">The sequence shown here is derived from an EMBL/GenBank/DDBJ whole genome shotgun (WGS) entry which is preliminary data.</text>
</comment>
<dbReference type="Gene3D" id="3.40.50.150">
    <property type="entry name" value="Vaccinia Virus protein VP39"/>
    <property type="match status" value="1"/>
</dbReference>
<accession>A0ABV5J4C7</accession>
<dbReference type="SUPFAM" id="SSF53335">
    <property type="entry name" value="S-adenosyl-L-methionine-dependent methyltransferases"/>
    <property type="match status" value="1"/>
</dbReference>
<dbReference type="RefSeq" id="WP_290246298.1">
    <property type="nucleotide sequence ID" value="NZ_JAUFQT010000001.1"/>
</dbReference>
<keyword evidence="1" id="KW-0489">Methyltransferase</keyword>
<protein>
    <submittedName>
        <fullName evidence="1">Class I SAM-dependent methyltransferase</fullName>
        <ecNumber evidence="1">2.1.1.222</ecNumber>
        <ecNumber evidence="1">2.1.1.64</ecNumber>
    </submittedName>
</protein>
<proteinExistence type="predicted"/>
<evidence type="ECO:0000313" key="2">
    <source>
        <dbReference type="Proteomes" id="UP001589654"/>
    </source>
</evidence>
<dbReference type="Pfam" id="PF13489">
    <property type="entry name" value="Methyltransf_23"/>
    <property type="match status" value="1"/>
</dbReference>
<dbReference type="GO" id="GO:0032259">
    <property type="term" value="P:methylation"/>
    <property type="evidence" value="ECO:0007669"/>
    <property type="project" value="UniProtKB-KW"/>
</dbReference>
<dbReference type="InterPro" id="IPR029063">
    <property type="entry name" value="SAM-dependent_MTases_sf"/>
</dbReference>
<dbReference type="Proteomes" id="UP001589654">
    <property type="component" value="Unassembled WGS sequence"/>
</dbReference>
<name>A0ABV5J4C7_9BACT</name>
<dbReference type="EC" id="2.1.1.64" evidence="1"/>